<reference evidence="1 2" key="1">
    <citation type="submission" date="2020-09" db="EMBL/GenBank/DDBJ databases">
        <title>Pedobacter sp. SW-16 isolated from soil near Yeocheon.</title>
        <authorList>
            <person name="Im H.S."/>
            <person name="Joung Y."/>
            <person name="Lee S.-S."/>
        </authorList>
    </citation>
    <scope>NUCLEOTIDE SEQUENCE [LARGE SCALE GENOMIC DNA]</scope>
    <source>
        <strain evidence="1 2">SW-16</strain>
    </source>
</reference>
<protein>
    <recommendedName>
        <fullName evidence="3">Lipoprotein SmpA/OmlA domain-containing protein</fullName>
    </recommendedName>
</protein>
<evidence type="ECO:0000313" key="1">
    <source>
        <dbReference type="EMBL" id="QNR85347.1"/>
    </source>
</evidence>
<dbReference type="PROSITE" id="PS51257">
    <property type="entry name" value="PROKAR_LIPOPROTEIN"/>
    <property type="match status" value="1"/>
</dbReference>
<evidence type="ECO:0000313" key="2">
    <source>
        <dbReference type="Proteomes" id="UP000516439"/>
    </source>
</evidence>
<gene>
    <name evidence="1" type="ORF">H9N25_02350</name>
</gene>
<organism evidence="1 2">
    <name type="scientific">Pedobacter riviphilus</name>
    <dbReference type="NCBI Taxonomy" id="2766984"/>
    <lineage>
        <taxon>Bacteria</taxon>
        <taxon>Pseudomonadati</taxon>
        <taxon>Bacteroidota</taxon>
        <taxon>Sphingobacteriia</taxon>
        <taxon>Sphingobacteriales</taxon>
        <taxon>Sphingobacteriaceae</taxon>
        <taxon>Pedobacter</taxon>
    </lineage>
</organism>
<sequence>MKKLVLIALMAVMAMGCKSRSYVESSIVIGMPESDFKKANRSAELMLANDDGTNVYRMISNSFIPKPEPFTFFYFYQGKLTRFVKSDRLDDYKFIR</sequence>
<accession>A0ABX6TKY6</accession>
<dbReference type="Proteomes" id="UP000516439">
    <property type="component" value="Chromosome"/>
</dbReference>
<dbReference type="EMBL" id="CP061171">
    <property type="protein sequence ID" value="QNR85347.1"/>
    <property type="molecule type" value="Genomic_DNA"/>
</dbReference>
<proteinExistence type="predicted"/>
<name>A0ABX6TKY6_9SPHI</name>
<dbReference type="RefSeq" id="WP_190327822.1">
    <property type="nucleotide sequence ID" value="NZ_CP061171.1"/>
</dbReference>
<keyword evidence="2" id="KW-1185">Reference proteome</keyword>
<evidence type="ECO:0008006" key="3">
    <source>
        <dbReference type="Google" id="ProtNLM"/>
    </source>
</evidence>